<dbReference type="AlphaFoldDB" id="A0A0F9I571"/>
<name>A0A0F9I571_9ZZZZ</name>
<gene>
    <name evidence="1" type="ORF">LCGC14_1702260</name>
</gene>
<proteinExistence type="predicted"/>
<reference evidence="1" key="1">
    <citation type="journal article" date="2015" name="Nature">
        <title>Complex archaea that bridge the gap between prokaryotes and eukaryotes.</title>
        <authorList>
            <person name="Spang A."/>
            <person name="Saw J.H."/>
            <person name="Jorgensen S.L."/>
            <person name="Zaremba-Niedzwiedzka K."/>
            <person name="Martijn J."/>
            <person name="Lind A.E."/>
            <person name="van Eijk R."/>
            <person name="Schleper C."/>
            <person name="Guy L."/>
            <person name="Ettema T.J."/>
        </authorList>
    </citation>
    <scope>NUCLEOTIDE SEQUENCE</scope>
</reference>
<organism evidence="1">
    <name type="scientific">marine sediment metagenome</name>
    <dbReference type="NCBI Taxonomy" id="412755"/>
    <lineage>
        <taxon>unclassified sequences</taxon>
        <taxon>metagenomes</taxon>
        <taxon>ecological metagenomes</taxon>
    </lineage>
</organism>
<comment type="caution">
    <text evidence="1">The sequence shown here is derived from an EMBL/GenBank/DDBJ whole genome shotgun (WGS) entry which is preliminary data.</text>
</comment>
<sequence>MELVGQVTRTQEAEDGRLQVEFRCTNHETFCFIAPPAIQPPENELIRCFTHRQEFEDGSIGRDHILEHWEPL</sequence>
<evidence type="ECO:0000313" key="1">
    <source>
        <dbReference type="EMBL" id="KKM14819.1"/>
    </source>
</evidence>
<protein>
    <submittedName>
        <fullName evidence="1">Uncharacterized protein</fullName>
    </submittedName>
</protein>
<dbReference type="EMBL" id="LAZR01015058">
    <property type="protein sequence ID" value="KKM14819.1"/>
    <property type="molecule type" value="Genomic_DNA"/>
</dbReference>
<accession>A0A0F9I571</accession>